<dbReference type="Proteomes" id="UP000027093">
    <property type="component" value="Chromosome"/>
</dbReference>
<dbReference type="AlphaFoldDB" id="A0A060HQG1"/>
<evidence type="ECO:0000313" key="2">
    <source>
        <dbReference type="EMBL" id="AIC15781.1"/>
    </source>
</evidence>
<protein>
    <submittedName>
        <fullName evidence="2">Uncharacterized protein</fullName>
    </submittedName>
</protein>
<gene>
    <name evidence="2" type="ORF">NVIE_1567</name>
</gene>
<evidence type="ECO:0000256" key="1">
    <source>
        <dbReference type="SAM" id="MobiDB-lite"/>
    </source>
</evidence>
<organism evidence="2 3">
    <name type="scientific">Nitrososphaera viennensis EN76</name>
    <dbReference type="NCBI Taxonomy" id="926571"/>
    <lineage>
        <taxon>Archaea</taxon>
        <taxon>Nitrososphaerota</taxon>
        <taxon>Nitrososphaeria</taxon>
        <taxon>Nitrososphaerales</taxon>
        <taxon>Nitrososphaeraceae</taxon>
        <taxon>Nitrososphaera</taxon>
    </lineage>
</organism>
<dbReference type="EMBL" id="CP007536">
    <property type="protein sequence ID" value="AIC15781.1"/>
    <property type="molecule type" value="Genomic_DNA"/>
</dbReference>
<keyword evidence="3" id="KW-1185">Reference proteome</keyword>
<feature type="compositionally biased region" description="Polar residues" evidence="1">
    <location>
        <begin position="11"/>
        <end position="25"/>
    </location>
</feature>
<feature type="region of interest" description="Disordered" evidence="1">
    <location>
        <begin position="1"/>
        <end position="25"/>
    </location>
</feature>
<dbReference type="STRING" id="926571.NVIE_1567"/>
<evidence type="ECO:0000313" key="3">
    <source>
        <dbReference type="Proteomes" id="UP000027093"/>
    </source>
</evidence>
<sequence length="25" mass="2724">MTQDGIKKKSLSSNYPAINDNKIAS</sequence>
<accession>A0A060HQG1</accession>
<dbReference type="HOGENOM" id="CLU_3418664_0_0_2"/>
<dbReference type="KEGG" id="nvn:NVIE_1567"/>
<reference evidence="2 3" key="1">
    <citation type="journal article" date="2014" name="Int. J. Syst. Evol. Microbiol.">
        <title>Nitrososphaera viennensis gen. nov., sp. nov., an aerobic and mesophilic, ammonia-oxidizing archaeon from soil and a member of the archaeal phylum Thaumarchaeota.</title>
        <authorList>
            <person name="Stieglmeier M."/>
            <person name="Klingl A."/>
            <person name="Alves R.J."/>
            <person name="Rittmann S.K."/>
            <person name="Melcher M."/>
            <person name="Leisch N."/>
            <person name="Schleper C."/>
        </authorList>
    </citation>
    <scope>NUCLEOTIDE SEQUENCE [LARGE SCALE GENOMIC DNA]</scope>
    <source>
        <strain evidence="2">EN76</strain>
    </source>
</reference>
<name>A0A060HQG1_9ARCH</name>
<proteinExistence type="predicted"/>